<name>A0A1J8Q9S4_9AGAM</name>
<evidence type="ECO:0000313" key="2">
    <source>
        <dbReference type="Proteomes" id="UP000183567"/>
    </source>
</evidence>
<protein>
    <submittedName>
        <fullName evidence="1">Uncharacterized protein</fullName>
    </submittedName>
</protein>
<gene>
    <name evidence="1" type="ORF">AZE42_02863</name>
</gene>
<reference evidence="1" key="1">
    <citation type="submission" date="2016-03" db="EMBL/GenBank/DDBJ databases">
        <title>Comparative genomics of the ectomycorrhizal sister species Rhizopogon vinicolor and Rhizopogon vesiculosus (Basidiomycota: Boletales) reveals a divergence of the mating type B locus.</title>
        <authorList>
            <person name="Mujic A.B."/>
            <person name="Kuo A."/>
            <person name="Tritt A."/>
            <person name="Lipzen A."/>
            <person name="Chen C."/>
            <person name="Johnson J."/>
            <person name="Sharma A."/>
            <person name="Barry K."/>
            <person name="Grigoriev I.V."/>
            <person name="Spatafora J.W."/>
        </authorList>
    </citation>
    <scope>NUCLEOTIDE SEQUENCE [LARGE SCALE GENOMIC DNA]</scope>
    <source>
        <strain evidence="1">AM-OR11-056</strain>
    </source>
</reference>
<keyword evidence="2" id="KW-1185">Reference proteome</keyword>
<evidence type="ECO:0000313" key="1">
    <source>
        <dbReference type="EMBL" id="OJA08484.1"/>
    </source>
</evidence>
<comment type="caution">
    <text evidence="1">The sequence shown here is derived from an EMBL/GenBank/DDBJ whole genome shotgun (WGS) entry which is preliminary data.</text>
</comment>
<dbReference type="OrthoDB" id="2664242at2759"/>
<dbReference type="AlphaFoldDB" id="A0A1J8Q9S4"/>
<organism evidence="1 2">
    <name type="scientific">Rhizopogon vesiculosus</name>
    <dbReference type="NCBI Taxonomy" id="180088"/>
    <lineage>
        <taxon>Eukaryota</taxon>
        <taxon>Fungi</taxon>
        <taxon>Dikarya</taxon>
        <taxon>Basidiomycota</taxon>
        <taxon>Agaricomycotina</taxon>
        <taxon>Agaricomycetes</taxon>
        <taxon>Agaricomycetidae</taxon>
        <taxon>Boletales</taxon>
        <taxon>Suillineae</taxon>
        <taxon>Rhizopogonaceae</taxon>
        <taxon>Rhizopogon</taxon>
    </lineage>
</organism>
<dbReference type="EMBL" id="LVVM01006288">
    <property type="protein sequence ID" value="OJA08484.1"/>
    <property type="molecule type" value="Genomic_DNA"/>
</dbReference>
<dbReference type="Proteomes" id="UP000183567">
    <property type="component" value="Unassembled WGS sequence"/>
</dbReference>
<sequence>MATEVCIVFRQGISSGFAGLEVAKFEHTFVRSATNTLSISSQTRQDYEPVLSASVAPVIISDDAASAVIDQVINILEKISNPIKKDPLVEQGAPPLNYYNTAYGICFIRGGELVWANYLPERGVRPPSSEETANAEEESQFKVVVDTLRSLVPRSQAA</sequence>
<accession>A0A1J8Q9S4</accession>
<proteinExistence type="predicted"/>